<dbReference type="Proteomes" id="UP001162992">
    <property type="component" value="Chromosome 7"/>
</dbReference>
<gene>
    <name evidence="1" type="ORF">O6H91_07G135600</name>
</gene>
<keyword evidence="2" id="KW-1185">Reference proteome</keyword>
<comment type="caution">
    <text evidence="1">The sequence shown here is derived from an EMBL/GenBank/DDBJ whole genome shotgun (WGS) entry which is preliminary data.</text>
</comment>
<name>A0ACC2DA91_DIPCM</name>
<organism evidence="1 2">
    <name type="scientific">Diphasiastrum complanatum</name>
    <name type="common">Issler's clubmoss</name>
    <name type="synonym">Lycopodium complanatum</name>
    <dbReference type="NCBI Taxonomy" id="34168"/>
    <lineage>
        <taxon>Eukaryota</taxon>
        <taxon>Viridiplantae</taxon>
        <taxon>Streptophyta</taxon>
        <taxon>Embryophyta</taxon>
        <taxon>Tracheophyta</taxon>
        <taxon>Lycopodiopsida</taxon>
        <taxon>Lycopodiales</taxon>
        <taxon>Lycopodiaceae</taxon>
        <taxon>Lycopodioideae</taxon>
        <taxon>Diphasiastrum</taxon>
    </lineage>
</organism>
<proteinExistence type="predicted"/>
<sequence length="112" mass="13303">MYFWFGQAAMVHSRIYDSDVLKAQQYLLNEKNISLLQSSHLLPQYNQSTMLSSSMRDKNLSKSCYIQSEITYNGESQKQNAFHHHPRLFPLFIKIKHHPRLFPLLIKIKHEK</sequence>
<evidence type="ECO:0000313" key="2">
    <source>
        <dbReference type="Proteomes" id="UP001162992"/>
    </source>
</evidence>
<evidence type="ECO:0000313" key="1">
    <source>
        <dbReference type="EMBL" id="KAJ7551121.1"/>
    </source>
</evidence>
<reference evidence="2" key="1">
    <citation type="journal article" date="2024" name="Proc. Natl. Acad. Sci. U.S.A.">
        <title>Extraordinary preservation of gene collinearity over three hundred million years revealed in homosporous lycophytes.</title>
        <authorList>
            <person name="Li C."/>
            <person name="Wickell D."/>
            <person name="Kuo L.Y."/>
            <person name="Chen X."/>
            <person name="Nie B."/>
            <person name="Liao X."/>
            <person name="Peng D."/>
            <person name="Ji J."/>
            <person name="Jenkins J."/>
            <person name="Williams M."/>
            <person name="Shu S."/>
            <person name="Plott C."/>
            <person name="Barry K."/>
            <person name="Rajasekar S."/>
            <person name="Grimwood J."/>
            <person name="Han X."/>
            <person name="Sun S."/>
            <person name="Hou Z."/>
            <person name="He W."/>
            <person name="Dai G."/>
            <person name="Sun C."/>
            <person name="Schmutz J."/>
            <person name="Leebens-Mack J.H."/>
            <person name="Li F.W."/>
            <person name="Wang L."/>
        </authorList>
    </citation>
    <scope>NUCLEOTIDE SEQUENCE [LARGE SCALE GENOMIC DNA]</scope>
    <source>
        <strain evidence="2">cv. PW_Plant_1</strain>
    </source>
</reference>
<accession>A0ACC2DA91</accession>
<dbReference type="EMBL" id="CM055098">
    <property type="protein sequence ID" value="KAJ7551121.1"/>
    <property type="molecule type" value="Genomic_DNA"/>
</dbReference>
<protein>
    <submittedName>
        <fullName evidence="1">Uncharacterized protein</fullName>
    </submittedName>
</protein>